<evidence type="ECO:0000313" key="4">
    <source>
        <dbReference type="Proteomes" id="UP000663866"/>
    </source>
</evidence>
<organism evidence="3 4">
    <name type="scientific">Rotaria magnacalcarata</name>
    <dbReference type="NCBI Taxonomy" id="392030"/>
    <lineage>
        <taxon>Eukaryota</taxon>
        <taxon>Metazoa</taxon>
        <taxon>Spiralia</taxon>
        <taxon>Gnathifera</taxon>
        <taxon>Rotifera</taxon>
        <taxon>Eurotatoria</taxon>
        <taxon>Bdelloidea</taxon>
        <taxon>Philodinida</taxon>
        <taxon>Philodinidae</taxon>
        <taxon>Rotaria</taxon>
    </lineage>
</organism>
<keyword evidence="2" id="KW-0472">Membrane</keyword>
<keyword evidence="2" id="KW-0812">Transmembrane</keyword>
<evidence type="ECO:0000256" key="2">
    <source>
        <dbReference type="SAM" id="Phobius"/>
    </source>
</evidence>
<dbReference type="EMBL" id="CAJOBG010002219">
    <property type="protein sequence ID" value="CAF3991940.1"/>
    <property type="molecule type" value="Genomic_DNA"/>
</dbReference>
<feature type="compositionally biased region" description="Basic and acidic residues" evidence="1">
    <location>
        <begin position="306"/>
        <end position="319"/>
    </location>
</feature>
<sequence length="561" mass="65273">MFPQKVSNVIKTFVEDSGKDPLRHWIIRISLILFLAIVLFAMNKWIKRSYHCRLTIIKNGNLSYIQSHRGQPYLAYIITSTDRRFNSTYKELTNALPRFFNIICKQSVLHNDSRIMGHGQVNVLSLILTHISIWDEIGSRSENELGENNWVFVFEDDIGVVTATAVRRLYRKIDARRNYAIPANIVAKTIEEGLKLAKNDGILYLGMCGPVFMDNATTIQYSRDRLIQFRRGLYFCTHAIAYTKWRARRLWSDLATYGLFHREIGSDTIAREWQRLSKTYPLSAATNIHWPPGTGHYAPIPGRTLRRPDTIVNDRKRPLPDSSSTKKRPLEKENYSILTNSSSNHAQSNIVLRNISPYIRIRKQSMIELPDLFHENRDKFYFNIIYVDEVARNRDDVRRKPTNITVANRVSCLNLIALRGFFSNNKCKMVNLWKETSWFNYFPLNFIDLFRTQEDLFDLCGKKIQDSAIVSPTDESSDEVFCEKIRENISHATGIELAQFDEQKVAGLRKRLDLVQHRHAQRRAEFQQMINIVHQQVPLASLKAIRYNLETTKNIQRTIAN</sequence>
<name>A0A819N8Z5_9BILA</name>
<feature type="region of interest" description="Disordered" evidence="1">
    <location>
        <begin position="295"/>
        <end position="333"/>
    </location>
</feature>
<evidence type="ECO:0000256" key="1">
    <source>
        <dbReference type="SAM" id="MobiDB-lite"/>
    </source>
</evidence>
<keyword evidence="4" id="KW-1185">Reference proteome</keyword>
<dbReference type="Proteomes" id="UP000663866">
    <property type="component" value="Unassembled WGS sequence"/>
</dbReference>
<feature type="transmembrane region" description="Helical" evidence="2">
    <location>
        <begin position="25"/>
        <end position="43"/>
    </location>
</feature>
<accession>A0A819N8Z5</accession>
<gene>
    <name evidence="3" type="ORF">OVN521_LOCUS14537</name>
</gene>
<protein>
    <submittedName>
        <fullName evidence="3">Uncharacterized protein</fullName>
    </submittedName>
</protein>
<dbReference type="AlphaFoldDB" id="A0A819N8Z5"/>
<comment type="caution">
    <text evidence="3">The sequence shown here is derived from an EMBL/GenBank/DDBJ whole genome shotgun (WGS) entry which is preliminary data.</text>
</comment>
<keyword evidence="2" id="KW-1133">Transmembrane helix</keyword>
<reference evidence="3" key="1">
    <citation type="submission" date="2021-02" db="EMBL/GenBank/DDBJ databases">
        <authorList>
            <person name="Nowell W R."/>
        </authorList>
    </citation>
    <scope>NUCLEOTIDE SEQUENCE</scope>
</reference>
<proteinExistence type="predicted"/>
<evidence type="ECO:0000313" key="3">
    <source>
        <dbReference type="EMBL" id="CAF3991940.1"/>
    </source>
</evidence>